<dbReference type="PANTHER" id="PTHR43080:SF2">
    <property type="entry name" value="CBS DOMAIN-CONTAINING PROTEIN"/>
    <property type="match status" value="1"/>
</dbReference>
<dbReference type="Proteomes" id="UP001552594">
    <property type="component" value="Unassembled WGS sequence"/>
</dbReference>
<dbReference type="PROSITE" id="PS51371">
    <property type="entry name" value="CBS"/>
    <property type="match status" value="2"/>
</dbReference>
<accession>A0ABV3JR24</accession>
<dbReference type="InterPro" id="IPR000644">
    <property type="entry name" value="CBS_dom"/>
</dbReference>
<evidence type="ECO:0000259" key="3">
    <source>
        <dbReference type="PROSITE" id="PS51371"/>
    </source>
</evidence>
<gene>
    <name evidence="4" type="ORF">AB0L16_02220</name>
</gene>
<evidence type="ECO:0000313" key="5">
    <source>
        <dbReference type="Proteomes" id="UP001552594"/>
    </source>
</evidence>
<proteinExistence type="predicted"/>
<feature type="domain" description="CBS" evidence="3">
    <location>
        <begin position="77"/>
        <end position="135"/>
    </location>
</feature>
<dbReference type="EMBL" id="JBFAUK010000001">
    <property type="protein sequence ID" value="MEV5505280.1"/>
    <property type="molecule type" value="Genomic_DNA"/>
</dbReference>
<dbReference type="SUPFAM" id="SSF54631">
    <property type="entry name" value="CBS-domain pair"/>
    <property type="match status" value="1"/>
</dbReference>
<dbReference type="PANTHER" id="PTHR43080">
    <property type="entry name" value="CBS DOMAIN-CONTAINING PROTEIN CBSX3, MITOCHONDRIAL"/>
    <property type="match status" value="1"/>
</dbReference>
<evidence type="ECO:0000256" key="2">
    <source>
        <dbReference type="PROSITE-ProRule" id="PRU00703"/>
    </source>
</evidence>
<keyword evidence="5" id="KW-1185">Reference proteome</keyword>
<dbReference type="InterPro" id="IPR046342">
    <property type="entry name" value="CBS_dom_sf"/>
</dbReference>
<sequence>MAGNQNLKARDIMHHPVQCVGEHQTLQDAARMMRELDVGAVPICGDDNKLKGMITDRDIVTKCCAEGRDVSGVTAGELRGEVRWIDAGADVRDVLDVMEQYQIKRLPVIDENRQLVGLISESDLARNVSDDQLAEFVSKVFIPHRSSSSPA</sequence>
<dbReference type="RefSeq" id="WP_109281302.1">
    <property type="nucleotide sequence ID" value="NZ_JBFAUK010000001.1"/>
</dbReference>
<name>A0ABV3JR24_STRON</name>
<keyword evidence="1 2" id="KW-0129">CBS domain</keyword>
<dbReference type="CDD" id="cd04622">
    <property type="entry name" value="CBS_pair_HRP1_like"/>
    <property type="match status" value="1"/>
</dbReference>
<dbReference type="Pfam" id="PF00571">
    <property type="entry name" value="CBS"/>
    <property type="match status" value="2"/>
</dbReference>
<reference evidence="4 5" key="1">
    <citation type="submission" date="2024-06" db="EMBL/GenBank/DDBJ databases">
        <title>The Natural Products Discovery Center: Release of the First 8490 Sequenced Strains for Exploring Actinobacteria Biosynthetic Diversity.</title>
        <authorList>
            <person name="Kalkreuter E."/>
            <person name="Kautsar S.A."/>
            <person name="Yang D."/>
            <person name="Bader C.D."/>
            <person name="Teijaro C.N."/>
            <person name="Fluegel L."/>
            <person name="Davis C.M."/>
            <person name="Simpson J.R."/>
            <person name="Lauterbach L."/>
            <person name="Steele A.D."/>
            <person name="Gui C."/>
            <person name="Meng S."/>
            <person name="Li G."/>
            <person name="Viehrig K."/>
            <person name="Ye F."/>
            <person name="Su P."/>
            <person name="Kiefer A.F."/>
            <person name="Nichols A."/>
            <person name="Cepeda A.J."/>
            <person name="Yan W."/>
            <person name="Fan B."/>
            <person name="Jiang Y."/>
            <person name="Adhikari A."/>
            <person name="Zheng C.-J."/>
            <person name="Schuster L."/>
            <person name="Cowan T.M."/>
            <person name="Smanski M.J."/>
            <person name="Chevrette M.G."/>
            <person name="De Carvalho L.P.S."/>
            <person name="Shen B."/>
        </authorList>
    </citation>
    <scope>NUCLEOTIDE SEQUENCE [LARGE SCALE GENOMIC DNA]</scope>
    <source>
        <strain evidence="4 5">NPDC052347</strain>
    </source>
</reference>
<dbReference type="SMART" id="SM00116">
    <property type="entry name" value="CBS"/>
    <property type="match status" value="2"/>
</dbReference>
<dbReference type="InterPro" id="IPR051257">
    <property type="entry name" value="Diverse_CBS-Domain"/>
</dbReference>
<dbReference type="Gene3D" id="3.10.580.10">
    <property type="entry name" value="CBS-domain"/>
    <property type="match status" value="1"/>
</dbReference>
<organism evidence="4 5">
    <name type="scientific">Streptomyces orinoci</name>
    <name type="common">Streptoverticillium orinoci</name>
    <dbReference type="NCBI Taxonomy" id="67339"/>
    <lineage>
        <taxon>Bacteria</taxon>
        <taxon>Bacillati</taxon>
        <taxon>Actinomycetota</taxon>
        <taxon>Actinomycetes</taxon>
        <taxon>Kitasatosporales</taxon>
        <taxon>Streptomycetaceae</taxon>
        <taxon>Streptomyces</taxon>
    </lineage>
</organism>
<feature type="domain" description="CBS" evidence="3">
    <location>
        <begin position="13"/>
        <end position="70"/>
    </location>
</feature>
<evidence type="ECO:0000313" key="4">
    <source>
        <dbReference type="EMBL" id="MEV5505280.1"/>
    </source>
</evidence>
<protein>
    <submittedName>
        <fullName evidence="4">CBS domain-containing protein</fullName>
    </submittedName>
</protein>
<comment type="caution">
    <text evidence="4">The sequence shown here is derived from an EMBL/GenBank/DDBJ whole genome shotgun (WGS) entry which is preliminary data.</text>
</comment>
<evidence type="ECO:0000256" key="1">
    <source>
        <dbReference type="ARBA" id="ARBA00023122"/>
    </source>
</evidence>